<keyword evidence="5 9" id="KW-0472">Membrane</keyword>
<sequence length="639" mass="69133">MLMTVFGAVPLYVLLTGGSPSVLRAGLMTMLGLLAARMNKLKDGLHLIAAAAVLMLAWNPYYIEDVSFQLSFLVTAGLIVGVSPFRAALPQGTRWKGLYDLLAVTIVAQLISFPVSIYYFNQFHLLSLMANLVLVPFISFIVMPIGGGALILGAAWPLGGKVLALLSVYANDITFWLVHRMSSAEPLRTIWASPSFGWIALWYIVIGLLFWLLAAAASSRRAQAAFAHDEEETRPSDPSTGSGALFIKQASARPAAGKPYQALTAEGELVTPSVRQSLLAMEAGMAVFDQAAPSLAEYDISMLDEQTAARRRKLYNAGIATAAAAAAALLLWAYFPGGSRGEGQVDILDVGQGDSIFVQTASGKHILIDGGGTVTFRKAGEQWKERSDPFEVGKDVVAPLLMKRGVHQLDLLVITHLDTDHIGGLKAVLDTIPVKRILWNGSIKENQEAVRLLRQAIGRSIPLYAAQAGQQWQADGQTSLAVLWPLPPEEEEGSRTVPTINEQNGDSVVIALQLNGRSFLLPGDIGSQEEHLLLESLQNRPSGFLSQFGEKGGGEGGRRVDVLKLAHHGSKNSTSMEWLRYWHPAEAAASAGLHNSYGHPNEETLERLQEAGVEVRRTDLQGEIQFKTDGEGLFVRTVK</sequence>
<feature type="transmembrane region" description="Helical" evidence="9">
    <location>
        <begin position="101"/>
        <end position="120"/>
    </location>
</feature>
<evidence type="ECO:0000256" key="7">
    <source>
        <dbReference type="ARBA" id="ARBA00034301"/>
    </source>
</evidence>
<dbReference type="Pfam" id="PF03772">
    <property type="entry name" value="Competence"/>
    <property type="match status" value="1"/>
</dbReference>
<dbReference type="AlphaFoldDB" id="A0A4P6EVZ2"/>
<feature type="transmembrane region" description="Helical" evidence="9">
    <location>
        <begin position="314"/>
        <end position="335"/>
    </location>
</feature>
<dbReference type="PANTHER" id="PTHR30619:SF1">
    <property type="entry name" value="RECOMBINATION PROTEIN 2"/>
    <property type="match status" value="1"/>
</dbReference>
<dbReference type="Pfam" id="PF00753">
    <property type="entry name" value="Lactamase_B"/>
    <property type="match status" value="1"/>
</dbReference>
<comment type="catalytic activity">
    <reaction evidence="6">
        <text>3',5'-cyclic CMP + H2O = CMP + H(+)</text>
        <dbReference type="Rhea" id="RHEA:72675"/>
        <dbReference type="ChEBI" id="CHEBI:15377"/>
        <dbReference type="ChEBI" id="CHEBI:15378"/>
        <dbReference type="ChEBI" id="CHEBI:58003"/>
        <dbReference type="ChEBI" id="CHEBI:60377"/>
    </reaction>
    <physiologicalReaction direction="left-to-right" evidence="6">
        <dbReference type="Rhea" id="RHEA:72676"/>
    </physiologicalReaction>
</comment>
<dbReference type="SUPFAM" id="SSF56281">
    <property type="entry name" value="Metallo-hydrolase/oxidoreductase"/>
    <property type="match status" value="1"/>
</dbReference>
<comment type="subcellular location">
    <subcellularLocation>
        <location evidence="1">Cell membrane</location>
        <topology evidence="1">Multi-pass membrane protein</topology>
    </subcellularLocation>
</comment>
<dbReference type="OrthoDB" id="9761531at2"/>
<proteinExistence type="predicted"/>
<dbReference type="NCBIfam" id="TIGR00360">
    <property type="entry name" value="ComEC_N-term"/>
    <property type="match status" value="1"/>
</dbReference>
<feature type="transmembrane region" description="Helical" evidence="9">
    <location>
        <begin position="69"/>
        <end position="89"/>
    </location>
</feature>
<dbReference type="RefSeq" id="WP_129439829.1">
    <property type="nucleotide sequence ID" value="NZ_CP035492.1"/>
</dbReference>
<feature type="transmembrane region" description="Helical" evidence="9">
    <location>
        <begin position="12"/>
        <end position="33"/>
    </location>
</feature>
<evidence type="ECO:0000313" key="13">
    <source>
        <dbReference type="Proteomes" id="UP000293568"/>
    </source>
</evidence>
<dbReference type="Proteomes" id="UP000293568">
    <property type="component" value="Chromosome"/>
</dbReference>
<dbReference type="InterPro" id="IPR035681">
    <property type="entry name" value="ComA-like_MBL"/>
</dbReference>
<keyword evidence="2" id="KW-1003">Cell membrane</keyword>
<dbReference type="Gene3D" id="3.60.15.10">
    <property type="entry name" value="Ribonuclease Z/Hydroxyacylglutathione hydrolase-like"/>
    <property type="match status" value="1"/>
</dbReference>
<evidence type="ECO:0000256" key="9">
    <source>
        <dbReference type="SAM" id="Phobius"/>
    </source>
</evidence>
<organism evidence="12 13">
    <name type="scientific">Paenibacillus protaetiae</name>
    <dbReference type="NCBI Taxonomy" id="2509456"/>
    <lineage>
        <taxon>Bacteria</taxon>
        <taxon>Bacillati</taxon>
        <taxon>Bacillota</taxon>
        <taxon>Bacilli</taxon>
        <taxon>Bacillales</taxon>
        <taxon>Paenibacillaceae</taxon>
        <taxon>Paenibacillus</taxon>
    </lineage>
</organism>
<dbReference type="PANTHER" id="PTHR30619">
    <property type="entry name" value="DNA INTERNALIZATION/COMPETENCE PROTEIN COMEC/REC2"/>
    <property type="match status" value="1"/>
</dbReference>
<feature type="domain" description="ComEC/Rec2-related protein" evidence="11">
    <location>
        <begin position="6"/>
        <end position="214"/>
    </location>
</feature>
<feature type="transmembrane region" description="Helical" evidence="9">
    <location>
        <begin position="199"/>
        <end position="217"/>
    </location>
</feature>
<dbReference type="InterPro" id="IPR052159">
    <property type="entry name" value="Competence_DNA_uptake"/>
</dbReference>
<evidence type="ECO:0000313" key="12">
    <source>
        <dbReference type="EMBL" id="QAY66343.1"/>
    </source>
</evidence>
<evidence type="ECO:0000259" key="10">
    <source>
        <dbReference type="Pfam" id="PF00753"/>
    </source>
</evidence>
<keyword evidence="3 9" id="KW-0812">Transmembrane</keyword>
<dbReference type="CDD" id="cd07731">
    <property type="entry name" value="ComA-like_MBL-fold"/>
    <property type="match status" value="1"/>
</dbReference>
<evidence type="ECO:0000256" key="6">
    <source>
        <dbReference type="ARBA" id="ARBA00034221"/>
    </source>
</evidence>
<evidence type="ECO:0000256" key="5">
    <source>
        <dbReference type="ARBA" id="ARBA00023136"/>
    </source>
</evidence>
<dbReference type="InterPro" id="IPR036866">
    <property type="entry name" value="RibonucZ/Hydroxyglut_hydro"/>
</dbReference>
<keyword evidence="4 9" id="KW-1133">Transmembrane helix</keyword>
<dbReference type="KEGG" id="pprt:ET464_07930"/>
<keyword evidence="13" id="KW-1185">Reference proteome</keyword>
<comment type="function">
    <text evidence="7">Counteracts the endogenous Pycsar antiviral defense system. Phosphodiesterase that enables metal-dependent hydrolysis of host cyclic nucleotide Pycsar defense signals such as cCMP and cUMP.</text>
</comment>
<reference evidence="12 13" key="1">
    <citation type="submission" date="2019-01" db="EMBL/GenBank/DDBJ databases">
        <title>Genome sequencing of strain FW100M-2.</title>
        <authorList>
            <person name="Heo J."/>
            <person name="Kim S.-J."/>
            <person name="Kim J.-S."/>
            <person name="Hong S.-B."/>
            <person name="Kwon S.-W."/>
        </authorList>
    </citation>
    <scope>NUCLEOTIDE SEQUENCE [LARGE SCALE GENOMIC DNA]</scope>
    <source>
        <strain evidence="12 13">FW100M-2</strain>
    </source>
</reference>
<evidence type="ECO:0000256" key="1">
    <source>
        <dbReference type="ARBA" id="ARBA00004651"/>
    </source>
</evidence>
<gene>
    <name evidence="12" type="ORF">ET464_07930</name>
</gene>
<protein>
    <submittedName>
        <fullName evidence="12">ComEC/Rec2 family competence protein</fullName>
    </submittedName>
</protein>
<feature type="transmembrane region" description="Helical" evidence="9">
    <location>
        <begin position="162"/>
        <end position="179"/>
    </location>
</feature>
<evidence type="ECO:0000256" key="3">
    <source>
        <dbReference type="ARBA" id="ARBA00022692"/>
    </source>
</evidence>
<accession>A0A4P6EVZ2</accession>
<feature type="transmembrane region" description="Helical" evidence="9">
    <location>
        <begin position="132"/>
        <end position="155"/>
    </location>
</feature>
<dbReference type="InterPro" id="IPR004477">
    <property type="entry name" value="ComEC_N"/>
</dbReference>
<feature type="transmembrane region" description="Helical" evidence="9">
    <location>
        <begin position="45"/>
        <end position="63"/>
    </location>
</feature>
<dbReference type="EMBL" id="CP035492">
    <property type="protein sequence ID" value="QAY66343.1"/>
    <property type="molecule type" value="Genomic_DNA"/>
</dbReference>
<dbReference type="GO" id="GO:0005886">
    <property type="term" value="C:plasma membrane"/>
    <property type="evidence" value="ECO:0007669"/>
    <property type="project" value="UniProtKB-SubCell"/>
</dbReference>
<evidence type="ECO:0000256" key="8">
    <source>
        <dbReference type="ARBA" id="ARBA00048505"/>
    </source>
</evidence>
<evidence type="ECO:0000256" key="2">
    <source>
        <dbReference type="ARBA" id="ARBA00022475"/>
    </source>
</evidence>
<dbReference type="InterPro" id="IPR001279">
    <property type="entry name" value="Metallo-B-lactamas"/>
</dbReference>
<evidence type="ECO:0000256" key="4">
    <source>
        <dbReference type="ARBA" id="ARBA00022989"/>
    </source>
</evidence>
<comment type="catalytic activity">
    <reaction evidence="8">
        <text>3',5'-cyclic UMP + H2O = UMP + H(+)</text>
        <dbReference type="Rhea" id="RHEA:70575"/>
        <dbReference type="ChEBI" id="CHEBI:15377"/>
        <dbReference type="ChEBI" id="CHEBI:15378"/>
        <dbReference type="ChEBI" id="CHEBI:57865"/>
        <dbReference type="ChEBI" id="CHEBI:184387"/>
    </reaction>
    <physiologicalReaction direction="left-to-right" evidence="8">
        <dbReference type="Rhea" id="RHEA:70576"/>
    </physiologicalReaction>
</comment>
<evidence type="ECO:0000259" key="11">
    <source>
        <dbReference type="Pfam" id="PF03772"/>
    </source>
</evidence>
<feature type="domain" description="Metallo-beta-lactamase" evidence="10">
    <location>
        <begin position="349"/>
        <end position="581"/>
    </location>
</feature>
<name>A0A4P6EVZ2_9BACL</name>